<evidence type="ECO:0000256" key="9">
    <source>
        <dbReference type="ARBA" id="ARBA00023136"/>
    </source>
</evidence>
<dbReference type="Pfam" id="PF08282">
    <property type="entry name" value="Hydrolase_3"/>
    <property type="match status" value="1"/>
</dbReference>
<evidence type="ECO:0000256" key="2">
    <source>
        <dbReference type="ARBA" id="ARBA00022553"/>
    </source>
</evidence>
<dbReference type="GO" id="GO:0005886">
    <property type="term" value="C:plasma membrane"/>
    <property type="evidence" value="ECO:0007669"/>
    <property type="project" value="UniProtKB-SubCell"/>
</dbReference>
<keyword evidence="9 11" id="KW-0472">Membrane</keyword>
<dbReference type="EMBL" id="RJKE01000001">
    <property type="protein sequence ID" value="ROO88606.1"/>
    <property type="molecule type" value="Genomic_DNA"/>
</dbReference>
<dbReference type="InterPro" id="IPR023214">
    <property type="entry name" value="HAD_sf"/>
</dbReference>
<dbReference type="SMART" id="SM00831">
    <property type="entry name" value="Cation_ATPase_N"/>
    <property type="match status" value="1"/>
</dbReference>
<accession>A0A3N1D575</accession>
<feature type="transmembrane region" description="Helical" evidence="11">
    <location>
        <begin position="59"/>
        <end position="77"/>
    </location>
</feature>
<dbReference type="FunFam" id="2.70.150.10:FF:000160">
    <property type="entry name" value="Sarcoplasmic/endoplasmic reticulum calcium ATPase 1"/>
    <property type="match status" value="1"/>
</dbReference>
<evidence type="ECO:0000256" key="1">
    <source>
        <dbReference type="ARBA" id="ARBA00004651"/>
    </source>
</evidence>
<dbReference type="InterPro" id="IPR023299">
    <property type="entry name" value="ATPase_P-typ_cyto_dom_N"/>
</dbReference>
<comment type="subcellular location">
    <subcellularLocation>
        <location evidence="1">Cell membrane</location>
        <topology evidence="1">Multi-pass membrane protein</topology>
    </subcellularLocation>
</comment>
<dbReference type="SFLD" id="SFLDG00002">
    <property type="entry name" value="C1.7:_P-type_atpase_like"/>
    <property type="match status" value="1"/>
</dbReference>
<dbReference type="Gene3D" id="2.70.150.10">
    <property type="entry name" value="Calcium-transporting ATPase, cytoplasmic transduction domain A"/>
    <property type="match status" value="1"/>
</dbReference>
<feature type="transmembrane region" description="Helical" evidence="11">
    <location>
        <begin position="781"/>
        <end position="805"/>
    </location>
</feature>
<dbReference type="SFLD" id="SFLDF00027">
    <property type="entry name" value="p-type_atpase"/>
    <property type="match status" value="1"/>
</dbReference>
<dbReference type="SUPFAM" id="SSF81660">
    <property type="entry name" value="Metal cation-transporting ATPase, ATP-binding domain N"/>
    <property type="match status" value="1"/>
</dbReference>
<dbReference type="AlphaFoldDB" id="A0A3N1D575"/>
<keyword evidence="3 11" id="KW-0812">Transmembrane</keyword>
<keyword evidence="14" id="KW-1185">Reference proteome</keyword>
<evidence type="ECO:0000256" key="5">
    <source>
        <dbReference type="ARBA" id="ARBA00022840"/>
    </source>
</evidence>
<dbReference type="SUPFAM" id="SSF56784">
    <property type="entry name" value="HAD-like"/>
    <property type="match status" value="1"/>
</dbReference>
<comment type="catalytic activity">
    <reaction evidence="10">
        <text>ATP + H2O = ADP + phosphate + H(+)</text>
        <dbReference type="Rhea" id="RHEA:13065"/>
        <dbReference type="ChEBI" id="CHEBI:15377"/>
        <dbReference type="ChEBI" id="CHEBI:15378"/>
        <dbReference type="ChEBI" id="CHEBI:30616"/>
        <dbReference type="ChEBI" id="CHEBI:43474"/>
        <dbReference type="ChEBI" id="CHEBI:456216"/>
    </reaction>
</comment>
<dbReference type="RefSeq" id="WP_123667824.1">
    <property type="nucleotide sequence ID" value="NZ_RJKE01000001.1"/>
</dbReference>
<dbReference type="GO" id="GO:0005524">
    <property type="term" value="F:ATP binding"/>
    <property type="evidence" value="ECO:0007669"/>
    <property type="project" value="UniProtKB-KW"/>
</dbReference>
<feature type="transmembrane region" description="Helical" evidence="11">
    <location>
        <begin position="750"/>
        <end position="769"/>
    </location>
</feature>
<dbReference type="Pfam" id="PF00690">
    <property type="entry name" value="Cation_ATPase_N"/>
    <property type="match status" value="1"/>
</dbReference>
<dbReference type="SFLD" id="SFLDS00003">
    <property type="entry name" value="Haloacid_Dehalogenase"/>
    <property type="match status" value="1"/>
</dbReference>
<proteinExistence type="predicted"/>
<dbReference type="Pfam" id="PF13246">
    <property type="entry name" value="Cation_ATPase"/>
    <property type="match status" value="1"/>
</dbReference>
<feature type="transmembrane region" description="Helical" evidence="11">
    <location>
        <begin position="241"/>
        <end position="263"/>
    </location>
</feature>
<dbReference type="Gene3D" id="3.40.1110.10">
    <property type="entry name" value="Calcium-transporting ATPase, cytoplasmic domain N"/>
    <property type="match status" value="1"/>
</dbReference>
<evidence type="ECO:0000256" key="8">
    <source>
        <dbReference type="ARBA" id="ARBA00022989"/>
    </source>
</evidence>
<evidence type="ECO:0000313" key="13">
    <source>
        <dbReference type="EMBL" id="ROO88606.1"/>
    </source>
</evidence>
<dbReference type="PRINTS" id="PR00119">
    <property type="entry name" value="CATATPASE"/>
</dbReference>
<dbReference type="InterPro" id="IPR044492">
    <property type="entry name" value="P_typ_ATPase_HD_dom"/>
</dbReference>
<evidence type="ECO:0000256" key="6">
    <source>
        <dbReference type="ARBA" id="ARBA00022842"/>
    </source>
</evidence>
<keyword evidence="6" id="KW-0460">Magnesium</keyword>
<evidence type="ECO:0000313" key="14">
    <source>
        <dbReference type="Proteomes" id="UP000272400"/>
    </source>
</evidence>
<dbReference type="InterPro" id="IPR059000">
    <property type="entry name" value="ATPase_P-type_domA"/>
</dbReference>
<dbReference type="GO" id="GO:0016887">
    <property type="term" value="F:ATP hydrolysis activity"/>
    <property type="evidence" value="ECO:0007669"/>
    <property type="project" value="InterPro"/>
</dbReference>
<dbReference type="OrthoDB" id="9814270at2"/>
<dbReference type="PRINTS" id="PR00120">
    <property type="entry name" value="HATPASE"/>
</dbReference>
<evidence type="ECO:0000256" key="3">
    <source>
        <dbReference type="ARBA" id="ARBA00022692"/>
    </source>
</evidence>
<dbReference type="NCBIfam" id="TIGR01494">
    <property type="entry name" value="ATPase_P-type"/>
    <property type="match status" value="2"/>
</dbReference>
<evidence type="ECO:0000256" key="4">
    <source>
        <dbReference type="ARBA" id="ARBA00022741"/>
    </source>
</evidence>
<feature type="transmembrane region" description="Helical" evidence="11">
    <location>
        <begin position="677"/>
        <end position="698"/>
    </location>
</feature>
<dbReference type="Pfam" id="PF00122">
    <property type="entry name" value="E1-E2_ATPase"/>
    <property type="match status" value="1"/>
</dbReference>
<feature type="transmembrane region" description="Helical" evidence="11">
    <location>
        <begin position="817"/>
        <end position="838"/>
    </location>
</feature>
<keyword evidence="5" id="KW-0067">ATP-binding</keyword>
<reference evidence="13 14" key="1">
    <citation type="submission" date="2018-11" db="EMBL/GenBank/DDBJ databases">
        <title>Sequencing the genomes of 1000 actinobacteria strains.</title>
        <authorList>
            <person name="Klenk H.-P."/>
        </authorList>
    </citation>
    <scope>NUCLEOTIDE SEQUENCE [LARGE SCALE GENOMIC DNA]</scope>
    <source>
        <strain evidence="13 14">DSM 44254</strain>
    </source>
</reference>
<dbReference type="InterPro" id="IPR006068">
    <property type="entry name" value="ATPase_P-typ_cation-transptr_C"/>
</dbReference>
<dbReference type="Gene3D" id="3.40.50.1000">
    <property type="entry name" value="HAD superfamily/HAD-like"/>
    <property type="match status" value="1"/>
</dbReference>
<organism evidence="13 14">
    <name type="scientific">Actinocorallia herbida</name>
    <dbReference type="NCBI Taxonomy" id="58109"/>
    <lineage>
        <taxon>Bacteria</taxon>
        <taxon>Bacillati</taxon>
        <taxon>Actinomycetota</taxon>
        <taxon>Actinomycetes</taxon>
        <taxon>Streptosporangiales</taxon>
        <taxon>Thermomonosporaceae</taxon>
        <taxon>Actinocorallia</taxon>
    </lineage>
</organism>
<feature type="transmembrane region" description="Helical" evidence="11">
    <location>
        <begin position="710"/>
        <end position="729"/>
    </location>
</feature>
<evidence type="ECO:0000259" key="12">
    <source>
        <dbReference type="SMART" id="SM00831"/>
    </source>
</evidence>
<dbReference type="InterPro" id="IPR004014">
    <property type="entry name" value="ATPase_P-typ_cation-transptr_N"/>
</dbReference>
<feature type="transmembrane region" description="Helical" evidence="11">
    <location>
        <begin position="275"/>
        <end position="300"/>
    </location>
</feature>
<dbReference type="InterPro" id="IPR018303">
    <property type="entry name" value="ATPase_P-typ_P_site"/>
</dbReference>
<keyword evidence="4" id="KW-0547">Nucleotide-binding</keyword>
<keyword evidence="7" id="KW-1278">Translocase</keyword>
<dbReference type="Proteomes" id="UP000272400">
    <property type="component" value="Unassembled WGS sequence"/>
</dbReference>
<dbReference type="InterPro" id="IPR023298">
    <property type="entry name" value="ATPase_P-typ_TM_dom_sf"/>
</dbReference>
<evidence type="ECO:0000256" key="11">
    <source>
        <dbReference type="SAM" id="Phobius"/>
    </source>
</evidence>
<name>A0A3N1D575_9ACTN</name>
<dbReference type="Gene3D" id="1.20.1110.10">
    <property type="entry name" value="Calcium-transporting ATPase, transmembrane domain"/>
    <property type="match status" value="1"/>
</dbReference>
<dbReference type="PROSITE" id="PS00154">
    <property type="entry name" value="ATPASE_E1_E2"/>
    <property type="match status" value="1"/>
</dbReference>
<dbReference type="SUPFAM" id="SSF81665">
    <property type="entry name" value="Calcium ATPase, transmembrane domain M"/>
    <property type="match status" value="1"/>
</dbReference>
<feature type="transmembrane region" description="Helical" evidence="11">
    <location>
        <begin position="850"/>
        <end position="867"/>
    </location>
</feature>
<gene>
    <name evidence="13" type="ORF">EDD29_6280</name>
</gene>
<keyword evidence="2" id="KW-0597">Phosphoprotein</keyword>
<sequence>MDVDEAHRIGAAEVAGLLGTDIAAGLDSRRAAELLAADGANLLSAARGKSAMRRFLEQFNNALIYVLLASALVTALLGEVVDTVVICAVVLANAVVGYLQEAKAEKALAALAAMAPDEAVAVRDGERVRLPAAELVRGDVVVLGEGDKVPADLRVAEAHRLAVDESALTGESLPVGKDPAAPPGEALGDRKNMAYAGTLVTAGSGTGIVTATGDATELGKVNRLVGAATAVRTPLTRKIDAFTKAVTVAILVLAVFTFAVGVLRGQEIAQMVTTAVALAVGAIPEGLPAIVTVTLAFGVSRMAARGAIVRRLPAVETLGGTTVICTDKTGTLTRNAMTVVTASAGGVPYALSGGGYDPAGEVRDAADRPVDAGALPALAELFTAGAACNDAGLAPDADGVWRIIGDPTEGALLVSAAKAGVPEPPERVDVIPFSSRAQYMATLHTDGTVYVKGSAERVLARCADALDAEGRTVALDRAEAEGEAAALGERALRVLAFARARGHEGPLEELPPLTFLGLQGMQDPPRPEAVAAVAACRTAGIEVKMITGDHLATARAIGGEIGLGGGAAVSGTELSSCAEEELPELARRASVFARVSPEDKLRLVNALRRDAQVVAMTGDGVNDAPALKQADIGVAMGVTGTEVAKEAADMVLTDDDFATVEAAVEEGRGVFDNIVKFMIWALPANLGLGLLLVAAVVLATDLPIEPLQVLWLNMTAVLILGLPFAVEPRDPDVMLRPPRPPDAPLVERPYVLRILLVSLILLAGSFGLFHLERAQGASLAVAQTVVVNVFALTLLTYLFACLSLNRPVLWGGVRRNPWVGVGALALVAIQLLYTYVPFMHSLFRSAPLTWAQWLPVLAVAVLAYLAVEVLKAIQRPRPLTPAEEGA</sequence>
<dbReference type="SUPFAM" id="SSF81653">
    <property type="entry name" value="Calcium ATPase, transduction domain A"/>
    <property type="match status" value="1"/>
</dbReference>
<evidence type="ECO:0000256" key="7">
    <source>
        <dbReference type="ARBA" id="ARBA00022967"/>
    </source>
</evidence>
<feature type="transmembrane region" description="Helical" evidence="11">
    <location>
        <begin position="83"/>
        <end position="99"/>
    </location>
</feature>
<dbReference type="PANTHER" id="PTHR42861">
    <property type="entry name" value="CALCIUM-TRANSPORTING ATPASE"/>
    <property type="match status" value="1"/>
</dbReference>
<dbReference type="InterPro" id="IPR001757">
    <property type="entry name" value="P_typ_ATPase"/>
</dbReference>
<dbReference type="Pfam" id="PF00689">
    <property type="entry name" value="Cation_ATPase_C"/>
    <property type="match status" value="1"/>
</dbReference>
<comment type="caution">
    <text evidence="13">The sequence shown here is derived from an EMBL/GenBank/DDBJ whole genome shotgun (WGS) entry which is preliminary data.</text>
</comment>
<dbReference type="InterPro" id="IPR036412">
    <property type="entry name" value="HAD-like_sf"/>
</dbReference>
<feature type="domain" description="Cation-transporting P-type ATPase N-terminal" evidence="12">
    <location>
        <begin position="5"/>
        <end position="79"/>
    </location>
</feature>
<evidence type="ECO:0000256" key="10">
    <source>
        <dbReference type="ARBA" id="ARBA00049360"/>
    </source>
</evidence>
<protein>
    <submittedName>
        <fullName evidence="13">Cation-transporting ATPase F</fullName>
    </submittedName>
</protein>
<keyword evidence="8 11" id="KW-1133">Transmembrane helix</keyword>
<dbReference type="InterPro" id="IPR008250">
    <property type="entry name" value="ATPase_P-typ_transduc_dom_A_sf"/>
</dbReference>